<reference evidence="2 3" key="1">
    <citation type="submission" date="2024-06" db="EMBL/GenBank/DDBJ databases">
        <authorList>
            <person name="Li Z."/>
            <person name="Jiang Y."/>
        </authorList>
    </citation>
    <scope>NUCLEOTIDE SEQUENCE [LARGE SCALE GENOMIC DNA]</scope>
    <source>
        <strain evidence="2 3">HSW-8</strain>
    </source>
</reference>
<evidence type="ECO:0000259" key="1">
    <source>
        <dbReference type="Pfam" id="PF08241"/>
    </source>
</evidence>
<gene>
    <name evidence="2" type="ORF">ABSH63_07945</name>
</gene>
<protein>
    <submittedName>
        <fullName evidence="2">Methyltransferase domain-containing protein</fullName>
    </submittedName>
</protein>
<dbReference type="GO" id="GO:0032259">
    <property type="term" value="P:methylation"/>
    <property type="evidence" value="ECO:0007669"/>
    <property type="project" value="UniProtKB-KW"/>
</dbReference>
<accession>A0ABV2A9J9</accession>
<dbReference type="EMBL" id="JBEPIJ010000007">
    <property type="protein sequence ID" value="MES0873930.1"/>
    <property type="molecule type" value="Genomic_DNA"/>
</dbReference>
<sequence length="245" mass="28306">MPAAFATPPEFHYATSQVGWSTYAPSLRALIREHRLRKLIEIGGGANPSFGSDEVRALDLDYTLLDISQAELDKAPPGYRTLCADIASPTLQIDADYDFAFSHMLAEHVRDAECFHRNVWRLLRPGGYALHFFPTLWAPPFVVNWMLPERLADGLLRRLAPGRDRYRQAKFPAYYHWCRGPTRSQIARFERIGFTVERYDGYFGHERYYQRFPLVRRLHRAGSKLLSRHPLPSLTSFALVVLRKI</sequence>
<dbReference type="SUPFAM" id="SSF53335">
    <property type="entry name" value="S-adenosyl-L-methionine-dependent methyltransferases"/>
    <property type="match status" value="1"/>
</dbReference>
<evidence type="ECO:0000313" key="3">
    <source>
        <dbReference type="Proteomes" id="UP001465331"/>
    </source>
</evidence>
<dbReference type="RefSeq" id="WP_352888831.1">
    <property type="nucleotide sequence ID" value="NZ_JBEPIJ010000007.1"/>
</dbReference>
<dbReference type="Pfam" id="PF08241">
    <property type="entry name" value="Methyltransf_11"/>
    <property type="match status" value="1"/>
</dbReference>
<keyword evidence="2" id="KW-0489">Methyltransferase</keyword>
<keyword evidence="3" id="KW-1185">Reference proteome</keyword>
<dbReference type="Gene3D" id="3.40.50.150">
    <property type="entry name" value="Vaccinia Virus protein VP39"/>
    <property type="match status" value="1"/>
</dbReference>
<keyword evidence="2" id="KW-0808">Transferase</keyword>
<comment type="caution">
    <text evidence="2">The sequence shown here is derived from an EMBL/GenBank/DDBJ whole genome shotgun (WGS) entry which is preliminary data.</text>
</comment>
<organism evidence="2 3">
    <name type="scientific">Sinimarinibacterium thermocellulolyticum</name>
    <dbReference type="NCBI Taxonomy" id="3170016"/>
    <lineage>
        <taxon>Bacteria</taxon>
        <taxon>Pseudomonadati</taxon>
        <taxon>Pseudomonadota</taxon>
        <taxon>Gammaproteobacteria</taxon>
        <taxon>Nevskiales</taxon>
        <taxon>Nevskiaceae</taxon>
        <taxon>Sinimarinibacterium</taxon>
    </lineage>
</organism>
<dbReference type="CDD" id="cd02440">
    <property type="entry name" value="AdoMet_MTases"/>
    <property type="match status" value="1"/>
</dbReference>
<feature type="domain" description="Methyltransferase type 11" evidence="1">
    <location>
        <begin position="53"/>
        <end position="129"/>
    </location>
</feature>
<proteinExistence type="predicted"/>
<dbReference type="InterPro" id="IPR013216">
    <property type="entry name" value="Methyltransf_11"/>
</dbReference>
<dbReference type="InterPro" id="IPR029063">
    <property type="entry name" value="SAM-dependent_MTases_sf"/>
</dbReference>
<evidence type="ECO:0000313" key="2">
    <source>
        <dbReference type="EMBL" id="MES0873930.1"/>
    </source>
</evidence>
<name>A0ABV2A9J9_9GAMM</name>
<dbReference type="Proteomes" id="UP001465331">
    <property type="component" value="Unassembled WGS sequence"/>
</dbReference>
<dbReference type="GO" id="GO:0008168">
    <property type="term" value="F:methyltransferase activity"/>
    <property type="evidence" value="ECO:0007669"/>
    <property type="project" value="UniProtKB-KW"/>
</dbReference>